<protein>
    <submittedName>
        <fullName evidence="1">Uncharacterized protein</fullName>
    </submittedName>
</protein>
<name>A0A5J4T298_9ZZZZ</name>
<dbReference type="AlphaFoldDB" id="A0A5J4T298"/>
<sequence length="94" mass="10414">MSILTVICLLFLTVCDGNGNKTNNTEVTGKSVNVPAFEADSTYIYIQKQNIIPHSDYFSFAPTLHTVNDNMDAIDKLTLKAVGQTVLEVIYNEK</sequence>
<gene>
    <name evidence="1" type="ORF">EZS27_000896</name>
</gene>
<reference evidence="1" key="1">
    <citation type="submission" date="2019-03" db="EMBL/GenBank/DDBJ databases">
        <title>Single cell metagenomics reveals metabolic interactions within the superorganism composed of flagellate Streblomastix strix and complex community of Bacteroidetes bacteria on its surface.</title>
        <authorList>
            <person name="Treitli S.C."/>
            <person name="Kolisko M."/>
            <person name="Husnik F."/>
            <person name="Keeling P."/>
            <person name="Hampl V."/>
        </authorList>
    </citation>
    <scope>NUCLEOTIDE SEQUENCE</scope>
    <source>
        <strain evidence="1">STM</strain>
    </source>
</reference>
<organism evidence="1">
    <name type="scientific">termite gut metagenome</name>
    <dbReference type="NCBI Taxonomy" id="433724"/>
    <lineage>
        <taxon>unclassified sequences</taxon>
        <taxon>metagenomes</taxon>
        <taxon>organismal metagenomes</taxon>
    </lineage>
</organism>
<evidence type="ECO:0000313" key="1">
    <source>
        <dbReference type="EMBL" id="KAA6351771.1"/>
    </source>
</evidence>
<dbReference type="EMBL" id="SNRY01000009">
    <property type="protein sequence ID" value="KAA6351771.1"/>
    <property type="molecule type" value="Genomic_DNA"/>
</dbReference>
<proteinExistence type="predicted"/>
<comment type="caution">
    <text evidence="1">The sequence shown here is derived from an EMBL/GenBank/DDBJ whole genome shotgun (WGS) entry which is preliminary data.</text>
</comment>
<accession>A0A5J4T298</accession>
<dbReference type="Gene3D" id="3.40.630.10">
    <property type="entry name" value="Zn peptidases"/>
    <property type="match status" value="1"/>
</dbReference>